<organism evidence="1 2">
    <name type="scientific">Trypanosoma conorhini</name>
    <dbReference type="NCBI Taxonomy" id="83891"/>
    <lineage>
        <taxon>Eukaryota</taxon>
        <taxon>Discoba</taxon>
        <taxon>Euglenozoa</taxon>
        <taxon>Kinetoplastea</taxon>
        <taxon>Metakinetoplastina</taxon>
        <taxon>Trypanosomatida</taxon>
        <taxon>Trypanosomatidae</taxon>
        <taxon>Trypanosoma</taxon>
    </lineage>
</organism>
<dbReference type="RefSeq" id="XP_029225038.1">
    <property type="nucleotide sequence ID" value="XM_029374831.1"/>
</dbReference>
<keyword evidence="2" id="KW-1185">Reference proteome</keyword>
<dbReference type="EMBL" id="MKKU01000681">
    <property type="protein sequence ID" value="RNF04367.1"/>
    <property type="molecule type" value="Genomic_DNA"/>
</dbReference>
<dbReference type="GeneID" id="40321585"/>
<name>A0A422NFZ5_9TRYP</name>
<evidence type="ECO:0000313" key="1">
    <source>
        <dbReference type="EMBL" id="RNF04367.1"/>
    </source>
</evidence>
<dbReference type="AlphaFoldDB" id="A0A422NFZ5"/>
<evidence type="ECO:0000313" key="2">
    <source>
        <dbReference type="Proteomes" id="UP000284403"/>
    </source>
</evidence>
<accession>A0A422NFZ5</accession>
<dbReference type="Proteomes" id="UP000284403">
    <property type="component" value="Unassembled WGS sequence"/>
</dbReference>
<gene>
    <name evidence="1" type="ORF">Tco025E_07974</name>
</gene>
<proteinExistence type="predicted"/>
<reference evidence="1 2" key="1">
    <citation type="journal article" date="2018" name="BMC Genomics">
        <title>Genomic comparison of Trypanosoma conorhini and Trypanosoma rangeli to Trypanosoma cruzi strains of high and low virulence.</title>
        <authorList>
            <person name="Bradwell K.R."/>
            <person name="Koparde V.N."/>
            <person name="Matveyev A.V."/>
            <person name="Serrano M.G."/>
            <person name="Alves J.M."/>
            <person name="Parikh H."/>
            <person name="Huang B."/>
            <person name="Lee V."/>
            <person name="Espinosa-Alvarez O."/>
            <person name="Ortiz P.A."/>
            <person name="Costa-Martins A.G."/>
            <person name="Teixeira M.M."/>
            <person name="Buck G.A."/>
        </authorList>
    </citation>
    <scope>NUCLEOTIDE SEQUENCE [LARGE SCALE GENOMIC DNA]</scope>
    <source>
        <strain evidence="1 2">025E</strain>
    </source>
</reference>
<protein>
    <submittedName>
        <fullName evidence="1">Uncharacterized protein</fullName>
    </submittedName>
</protein>
<sequence>MLEEVVDGVSWFARVTTVEPCDGRGSSSGYRWPSLLLPQPDVSNNFIPASLTSGVGEGGKLWSLRRTQKNGSPSAAFPSLPILDLLATKYEQRRFSLIRQKRAPCYTEAKRNACGKEAPRIEQRLAKTLKSEVEEVAMAVVVGPRPSSSCSA</sequence>
<comment type="caution">
    <text evidence="1">The sequence shown here is derived from an EMBL/GenBank/DDBJ whole genome shotgun (WGS) entry which is preliminary data.</text>
</comment>